<sequence length="74" mass="8202">MTRHSCLSSDGMCLARHSALHARTSVNSEWLSAFDIVLLIPIRSRQTPLAWCWCVDLESARSANTAIRLSSAVM</sequence>
<gene>
    <name evidence="1" type="ORF">K6978_19320</name>
</gene>
<reference evidence="1 2" key="1">
    <citation type="submission" date="2021-08" db="EMBL/GenBank/DDBJ databases">
        <title>Genome sequences of Xanthomonas cucurbitae isolates from 5 Midwestern US states.</title>
        <authorList>
            <person name="Hind S.R."/>
        </authorList>
    </citation>
    <scope>NUCLEOTIDE SEQUENCE [LARGE SCALE GENOMIC DNA]</scope>
    <source>
        <strain evidence="1 2">OH_261</strain>
    </source>
</reference>
<keyword evidence="2" id="KW-1185">Reference proteome</keyword>
<protein>
    <submittedName>
        <fullName evidence="1">Uncharacterized protein</fullName>
    </submittedName>
</protein>
<organism evidence="1 2">
    <name type="scientific">Xanthomonas cucurbitae</name>
    <dbReference type="NCBI Taxonomy" id="56453"/>
    <lineage>
        <taxon>Bacteria</taxon>
        <taxon>Pseudomonadati</taxon>
        <taxon>Pseudomonadota</taxon>
        <taxon>Gammaproteobacteria</taxon>
        <taxon>Lysobacterales</taxon>
        <taxon>Lysobacteraceae</taxon>
        <taxon>Xanthomonas</taxon>
    </lineage>
</organism>
<accession>A0ABY7YCC1</accession>
<proteinExistence type="predicted"/>
<evidence type="ECO:0000313" key="1">
    <source>
        <dbReference type="EMBL" id="WDM71452.1"/>
    </source>
</evidence>
<name>A0ABY7YCC1_9XANT</name>
<dbReference type="EMBL" id="CP082214">
    <property type="protein sequence ID" value="WDM71452.1"/>
    <property type="molecule type" value="Genomic_DNA"/>
</dbReference>
<evidence type="ECO:0000313" key="2">
    <source>
        <dbReference type="Proteomes" id="UP001214201"/>
    </source>
</evidence>
<dbReference type="RefSeq" id="WP_158251447.1">
    <property type="nucleotide sequence ID" value="NZ_CP033326.1"/>
</dbReference>
<dbReference type="Proteomes" id="UP001214201">
    <property type="component" value="Chromosome"/>
</dbReference>